<dbReference type="GO" id="GO:0004748">
    <property type="term" value="F:ribonucleoside-diphosphate reductase activity, thioredoxin disulfide as acceptor"/>
    <property type="evidence" value="ECO:0007669"/>
    <property type="project" value="TreeGrafter"/>
</dbReference>
<protein>
    <submittedName>
        <fullName evidence="7">4Fe-4S single cluster domain-containing protein</fullName>
    </submittedName>
</protein>
<keyword evidence="6" id="KW-0411">Iron-sulfur</keyword>
<dbReference type="CDD" id="cd01335">
    <property type="entry name" value="Radical_SAM"/>
    <property type="match status" value="1"/>
</dbReference>
<comment type="cofactor">
    <cofactor evidence="1">
        <name>[4Fe-4S] cluster</name>
        <dbReference type="ChEBI" id="CHEBI:49883"/>
    </cofactor>
</comment>
<dbReference type="Pfam" id="PF13353">
    <property type="entry name" value="Fer4_12"/>
    <property type="match status" value="1"/>
</dbReference>
<evidence type="ECO:0000256" key="6">
    <source>
        <dbReference type="ARBA" id="ARBA00023014"/>
    </source>
</evidence>
<dbReference type="EMBL" id="CP118101">
    <property type="protein sequence ID" value="WDH83330.1"/>
    <property type="molecule type" value="Genomic_DNA"/>
</dbReference>
<evidence type="ECO:0000256" key="2">
    <source>
        <dbReference type="ARBA" id="ARBA00022485"/>
    </source>
</evidence>
<name>A0AAX3N0Q5_9BACL</name>
<dbReference type="InterPro" id="IPR012837">
    <property type="entry name" value="NrdG"/>
</dbReference>
<dbReference type="SFLD" id="SFLDG01063">
    <property type="entry name" value="activating_enzymes__group_1"/>
    <property type="match status" value="1"/>
</dbReference>
<dbReference type="PANTHER" id="PTHR30352">
    <property type="entry name" value="PYRUVATE FORMATE-LYASE-ACTIVATING ENZYME"/>
    <property type="match status" value="1"/>
</dbReference>
<dbReference type="GO" id="GO:0046872">
    <property type="term" value="F:metal ion binding"/>
    <property type="evidence" value="ECO:0007669"/>
    <property type="project" value="UniProtKB-KW"/>
</dbReference>
<dbReference type="InterPro" id="IPR013785">
    <property type="entry name" value="Aldolase_TIM"/>
</dbReference>
<dbReference type="Proteomes" id="UP001220962">
    <property type="component" value="Chromosome"/>
</dbReference>
<keyword evidence="3" id="KW-0949">S-adenosyl-L-methionine</keyword>
<dbReference type="SUPFAM" id="SSF102114">
    <property type="entry name" value="Radical SAM enzymes"/>
    <property type="match status" value="1"/>
</dbReference>
<accession>A0AAX3N0Q5</accession>
<evidence type="ECO:0000256" key="1">
    <source>
        <dbReference type="ARBA" id="ARBA00001966"/>
    </source>
</evidence>
<dbReference type="GO" id="GO:0051539">
    <property type="term" value="F:4 iron, 4 sulfur cluster binding"/>
    <property type="evidence" value="ECO:0007669"/>
    <property type="project" value="UniProtKB-KW"/>
</dbReference>
<evidence type="ECO:0000256" key="3">
    <source>
        <dbReference type="ARBA" id="ARBA00022691"/>
    </source>
</evidence>
<gene>
    <name evidence="7" type="ORF">PUW23_03540</name>
</gene>
<evidence type="ECO:0000313" key="7">
    <source>
        <dbReference type="EMBL" id="WDH83330.1"/>
    </source>
</evidence>
<organism evidence="7 8">
    <name type="scientific">Paenibacillus urinalis</name>
    <dbReference type="NCBI Taxonomy" id="521520"/>
    <lineage>
        <taxon>Bacteria</taxon>
        <taxon>Bacillati</taxon>
        <taxon>Bacillota</taxon>
        <taxon>Bacilli</taxon>
        <taxon>Bacillales</taxon>
        <taxon>Paenibacillaceae</taxon>
        <taxon>Paenibacillus</taxon>
    </lineage>
</organism>
<dbReference type="SFLD" id="SFLDG01066">
    <property type="entry name" value="organic_radical-activating_enz"/>
    <property type="match status" value="1"/>
</dbReference>
<reference evidence="7" key="1">
    <citation type="submission" date="2023-02" db="EMBL/GenBank/DDBJ databases">
        <title>Pathogen: clinical or host-associated sample.</title>
        <authorList>
            <person name="Hergert J."/>
            <person name="Casey R."/>
            <person name="Wagner J."/>
            <person name="Young E.L."/>
            <person name="Oakeson K.F."/>
        </authorList>
    </citation>
    <scope>NUCLEOTIDE SEQUENCE</scope>
    <source>
        <strain evidence="7">2022CK-00830</strain>
    </source>
</reference>
<dbReference type="Gene3D" id="3.20.20.70">
    <property type="entry name" value="Aldolase class I"/>
    <property type="match status" value="1"/>
</dbReference>
<sequence length="196" mass="21984">MPLINMAHFIECTEVEGPGKRAALWVQGCLKRCPGCCNEQYLEIRESQIVECEFIVERLRTAKEKQGIEGVTFLGGEPMLQAKGLSYIAEACRDMGLTVMIFTGYTVEELNRLDFEGIEQLLAFTDLLVDGPFIDAKYEDERKWAGSKNQCFHFLTAAYAPGIEYEDAYNGMEIRLSRSGELQINGWPFELGGSGS</sequence>
<dbReference type="GO" id="GO:0043365">
    <property type="term" value="F:[formate-C-acetyltransferase]-activating enzyme activity"/>
    <property type="evidence" value="ECO:0007669"/>
    <property type="project" value="InterPro"/>
</dbReference>
<dbReference type="InterPro" id="IPR058240">
    <property type="entry name" value="rSAM_sf"/>
</dbReference>
<proteinExistence type="predicted"/>
<dbReference type="PANTHER" id="PTHR30352:SF2">
    <property type="entry name" value="ANAEROBIC RIBONUCLEOSIDE-TRIPHOSPHATE REDUCTASE-ACTIVATING PROTEIN"/>
    <property type="match status" value="1"/>
</dbReference>
<evidence type="ECO:0000256" key="4">
    <source>
        <dbReference type="ARBA" id="ARBA00022723"/>
    </source>
</evidence>
<keyword evidence="4" id="KW-0479">Metal-binding</keyword>
<dbReference type="SFLD" id="SFLDF00299">
    <property type="entry name" value="anaerobic_ribonucleoside-triph"/>
    <property type="match status" value="1"/>
</dbReference>
<dbReference type="InterPro" id="IPR007197">
    <property type="entry name" value="rSAM"/>
</dbReference>
<dbReference type="RefSeq" id="WP_274359465.1">
    <property type="nucleotide sequence ID" value="NZ_CP118101.1"/>
</dbReference>
<keyword evidence="2" id="KW-0004">4Fe-4S</keyword>
<keyword evidence="5" id="KW-0408">Iron</keyword>
<dbReference type="InterPro" id="IPR034457">
    <property type="entry name" value="Organic_radical-activating"/>
</dbReference>
<evidence type="ECO:0000313" key="8">
    <source>
        <dbReference type="Proteomes" id="UP001220962"/>
    </source>
</evidence>
<evidence type="ECO:0000256" key="5">
    <source>
        <dbReference type="ARBA" id="ARBA00023004"/>
    </source>
</evidence>
<dbReference type="AlphaFoldDB" id="A0AAX3N0Q5"/>
<dbReference type="SFLD" id="SFLDS00029">
    <property type="entry name" value="Radical_SAM"/>
    <property type="match status" value="1"/>
</dbReference>